<sequence length="169" mass="20038">MIKSSSVIKTKIINTLDPNTQTKRKNLRILKNVSNVQGPIKYVFLVKTFGCYLLLCVNEHYEIIKTYISEKCINVFNGTYIHKNQFGKRIMKYKPEIIYTNSGEIIKDIITLFKVVVCENPIRMHEIMRNESKEKIEKTKKIYNKPSFDNIRELDNTITYKEYIKIFEK</sequence>
<dbReference type="Proteomes" id="UP000203733">
    <property type="component" value="Segment"/>
</dbReference>
<reference evidence="1 2" key="1">
    <citation type="journal article" date="2007" name="J. Virol.">
        <title>The genome of Gryllus bimaculatus nudivirus indicates an ancient diversification of baculovirus-related nonoccluded nudiviruses of insects.</title>
        <authorList>
            <person name="Wang Y."/>
            <person name="Kleespies R.G."/>
            <person name="Huger A.M."/>
            <person name="Jehle J.A."/>
        </authorList>
    </citation>
    <scope>NUCLEOTIDE SEQUENCE [LARGE SCALE GENOMIC DNA]</scope>
</reference>
<organism evidence="1 2">
    <name type="scientific">Gryllus bimaculatus nudivirus</name>
    <dbReference type="NCBI Taxonomy" id="432587"/>
    <lineage>
        <taxon>Viruses</taxon>
        <taxon>Viruses incertae sedis</taxon>
        <taxon>Naldaviricetes</taxon>
        <taxon>Lefavirales</taxon>
        <taxon>Nudiviridae</taxon>
        <taxon>Alphanudivirus</taxon>
        <taxon>Alphanudivirus grybimaculati</taxon>
    </lineage>
</organism>
<accession>A4L249</accession>
<evidence type="ECO:0000313" key="2">
    <source>
        <dbReference type="Proteomes" id="UP000203733"/>
    </source>
</evidence>
<keyword evidence="2" id="KW-1185">Reference proteome</keyword>
<dbReference type="RefSeq" id="YP_001111353.1">
    <property type="nucleotide sequence ID" value="NC_009240.1"/>
</dbReference>
<dbReference type="EMBL" id="EF203088">
    <property type="protein sequence ID" value="ABO45419.1"/>
    <property type="molecule type" value="Genomic_DNA"/>
</dbReference>
<protein>
    <submittedName>
        <fullName evidence="1">Uncharacterized protein</fullName>
    </submittedName>
</protein>
<dbReference type="GeneID" id="4960817"/>
<dbReference type="KEGG" id="vg:4960817"/>
<proteinExistence type="predicted"/>
<evidence type="ECO:0000313" key="1">
    <source>
        <dbReference type="EMBL" id="ABO45419.1"/>
    </source>
</evidence>
<name>A4L249_9VIRU</name>